<keyword evidence="3" id="KW-0238">DNA-binding</keyword>
<dbReference type="SUPFAM" id="SSF47781">
    <property type="entry name" value="RuvA domain 2-like"/>
    <property type="match status" value="1"/>
</dbReference>
<name>A0A6L5YAU8_9BACT</name>
<dbReference type="GO" id="GO:0015628">
    <property type="term" value="P:protein secretion by the type II secretion system"/>
    <property type="evidence" value="ECO:0007669"/>
    <property type="project" value="TreeGrafter"/>
</dbReference>
<protein>
    <submittedName>
        <fullName evidence="3">ComEA family DNA-binding protein</fullName>
    </submittedName>
</protein>
<keyword evidence="4" id="KW-1185">Reference proteome</keyword>
<dbReference type="EMBL" id="VUNH01000001">
    <property type="protein sequence ID" value="MST54662.1"/>
    <property type="molecule type" value="Genomic_DNA"/>
</dbReference>
<dbReference type="PANTHER" id="PTHR21180">
    <property type="entry name" value="ENDONUCLEASE/EXONUCLEASE/PHOSPHATASE FAMILY DOMAIN-CONTAINING PROTEIN 1"/>
    <property type="match status" value="1"/>
</dbReference>
<dbReference type="InterPro" id="IPR051675">
    <property type="entry name" value="Endo/Exo/Phosphatase_dom_1"/>
</dbReference>
<feature type="chain" id="PRO_5026688059" evidence="1">
    <location>
        <begin position="24"/>
        <end position="205"/>
    </location>
</feature>
<dbReference type="RefSeq" id="WP_154527788.1">
    <property type="nucleotide sequence ID" value="NZ_JAXDZJ010000143.1"/>
</dbReference>
<dbReference type="GO" id="GO:0015627">
    <property type="term" value="C:type II protein secretion system complex"/>
    <property type="evidence" value="ECO:0007669"/>
    <property type="project" value="TreeGrafter"/>
</dbReference>
<reference evidence="3 4" key="1">
    <citation type="submission" date="2019-08" db="EMBL/GenBank/DDBJ databases">
        <title>In-depth cultivation of the pig gut microbiome towards novel bacterial diversity and tailored functional studies.</title>
        <authorList>
            <person name="Wylensek D."/>
            <person name="Hitch T.C.A."/>
            <person name="Clavel T."/>
        </authorList>
    </citation>
    <scope>NUCLEOTIDE SEQUENCE [LARGE SCALE GENOMIC DNA]</scope>
    <source>
        <strain evidence="3 4">SM-530-WT-4B</strain>
    </source>
</reference>
<evidence type="ECO:0000313" key="3">
    <source>
        <dbReference type="EMBL" id="MST54662.1"/>
    </source>
</evidence>
<accession>A0A6L5YAU8</accession>
<dbReference type="Gene3D" id="3.10.560.10">
    <property type="entry name" value="Outer membrane lipoprotein wza domain like"/>
    <property type="match status" value="1"/>
</dbReference>
<evidence type="ECO:0000259" key="2">
    <source>
        <dbReference type="SMART" id="SM00278"/>
    </source>
</evidence>
<dbReference type="Proteomes" id="UP000473699">
    <property type="component" value="Unassembled WGS sequence"/>
</dbReference>
<evidence type="ECO:0000256" key="1">
    <source>
        <dbReference type="SAM" id="SignalP"/>
    </source>
</evidence>
<dbReference type="SMART" id="SM00278">
    <property type="entry name" value="HhH1"/>
    <property type="match status" value="1"/>
</dbReference>
<dbReference type="GO" id="GO:0006281">
    <property type="term" value="P:DNA repair"/>
    <property type="evidence" value="ECO:0007669"/>
    <property type="project" value="InterPro"/>
</dbReference>
<dbReference type="Gene3D" id="1.10.150.310">
    <property type="entry name" value="Tex RuvX-like domain-like"/>
    <property type="match status" value="1"/>
</dbReference>
<keyword evidence="1" id="KW-0732">Signal</keyword>
<dbReference type="Pfam" id="PF10531">
    <property type="entry name" value="SLBB"/>
    <property type="match status" value="1"/>
</dbReference>
<dbReference type="PANTHER" id="PTHR21180:SF32">
    <property type="entry name" value="ENDONUCLEASE_EXONUCLEASE_PHOSPHATASE FAMILY DOMAIN-CONTAINING PROTEIN 1"/>
    <property type="match status" value="1"/>
</dbReference>
<feature type="domain" description="Helix-hairpin-helix DNA-binding motif class 1" evidence="2">
    <location>
        <begin position="153"/>
        <end position="172"/>
    </location>
</feature>
<dbReference type="AlphaFoldDB" id="A0A6L5YAU8"/>
<dbReference type="InterPro" id="IPR010994">
    <property type="entry name" value="RuvA_2-like"/>
</dbReference>
<evidence type="ECO:0000313" key="4">
    <source>
        <dbReference type="Proteomes" id="UP000473699"/>
    </source>
</evidence>
<proteinExistence type="predicted"/>
<dbReference type="InterPro" id="IPR003583">
    <property type="entry name" value="Hlx-hairpin-Hlx_DNA-bd_motif"/>
</dbReference>
<organism evidence="3 4">
    <name type="scientific">Pyramidobacter porci</name>
    <dbReference type="NCBI Taxonomy" id="2605789"/>
    <lineage>
        <taxon>Bacteria</taxon>
        <taxon>Thermotogati</taxon>
        <taxon>Synergistota</taxon>
        <taxon>Synergistia</taxon>
        <taxon>Synergistales</taxon>
        <taxon>Dethiosulfovibrionaceae</taxon>
        <taxon>Pyramidobacter</taxon>
    </lineage>
</organism>
<comment type="caution">
    <text evidence="3">The sequence shown here is derived from an EMBL/GenBank/DDBJ whole genome shotgun (WGS) entry which is preliminary data.</text>
</comment>
<sequence length="205" mass="21891">MESRTKISLCVAGAIFCIGCAGAAVQIFKGSWRDEAPTTVAGPALWLQSPSYKLPASSSSEHYAYITGAVSRPGVYPISSDARVFQLVEAAGGFRFDADQSQVNLAAPVRDGAHVHVKAAALAPQPRAKSNSSQNRGRENETQYVYVNTATEEDLCALPGVGPSTARKIIEYRQTHGPFHSAEALLEVSGIGKGKLSHMQTLLRF</sequence>
<dbReference type="NCBIfam" id="TIGR00426">
    <property type="entry name" value="competence protein ComEA helix-hairpin-helix repeat region"/>
    <property type="match status" value="1"/>
</dbReference>
<gene>
    <name evidence="3" type="ORF">FYJ74_01155</name>
</gene>
<feature type="signal peptide" evidence="1">
    <location>
        <begin position="1"/>
        <end position="23"/>
    </location>
</feature>
<dbReference type="InterPro" id="IPR004509">
    <property type="entry name" value="Competence_ComEA_HhH"/>
</dbReference>
<dbReference type="Pfam" id="PF12836">
    <property type="entry name" value="HHH_3"/>
    <property type="match status" value="1"/>
</dbReference>
<dbReference type="GO" id="GO:0003677">
    <property type="term" value="F:DNA binding"/>
    <property type="evidence" value="ECO:0007669"/>
    <property type="project" value="UniProtKB-KW"/>
</dbReference>
<dbReference type="InterPro" id="IPR019554">
    <property type="entry name" value="Soluble_ligand-bd"/>
</dbReference>